<evidence type="ECO:0000313" key="3">
    <source>
        <dbReference type="Proteomes" id="UP000693970"/>
    </source>
</evidence>
<organism evidence="1 3">
    <name type="scientific">Nitzschia inconspicua</name>
    <dbReference type="NCBI Taxonomy" id="303405"/>
    <lineage>
        <taxon>Eukaryota</taxon>
        <taxon>Sar</taxon>
        <taxon>Stramenopiles</taxon>
        <taxon>Ochrophyta</taxon>
        <taxon>Bacillariophyta</taxon>
        <taxon>Bacillariophyceae</taxon>
        <taxon>Bacillariophycidae</taxon>
        <taxon>Bacillariales</taxon>
        <taxon>Bacillariaceae</taxon>
        <taxon>Nitzschia</taxon>
    </lineage>
</organism>
<sequence>MLQDNNGNACLRMDDVTNGISERLLQLLWDQDDKDIEQLGSNEDRSMAIARKTAFLAQTDPSKRKFDARLVYLDPQKIAFYVLRDLFLRYPSYAMSDLLQKWEARLPMSETFEKCLTVEWLQEQRLVPDQLVLEDVDNASGITSSTSSSSLGKVIRLASSDTVLAWKES</sequence>
<proteinExistence type="predicted"/>
<protein>
    <submittedName>
        <fullName evidence="1">Uncharacterized protein</fullName>
    </submittedName>
</protein>
<evidence type="ECO:0000313" key="1">
    <source>
        <dbReference type="EMBL" id="KAG7337447.1"/>
    </source>
</evidence>
<dbReference type="EMBL" id="JAGRRH010000083">
    <property type="protein sequence ID" value="KAG7337447.1"/>
    <property type="molecule type" value="Genomic_DNA"/>
</dbReference>
<comment type="caution">
    <text evidence="1">The sequence shown here is derived from an EMBL/GenBank/DDBJ whole genome shotgun (WGS) entry which is preliminary data.</text>
</comment>
<gene>
    <name evidence="2" type="ORF">IV203_018575</name>
    <name evidence="1" type="ORF">IV203_033385</name>
</gene>
<name>A0A9K3K5N5_9STRA</name>
<dbReference type="Proteomes" id="UP000693970">
    <property type="component" value="Unassembled WGS sequence"/>
</dbReference>
<dbReference type="EMBL" id="JAGRRH010000003">
    <property type="protein sequence ID" value="KAG7372432.1"/>
    <property type="molecule type" value="Genomic_DNA"/>
</dbReference>
<evidence type="ECO:0000313" key="2">
    <source>
        <dbReference type="EMBL" id="KAG7372432.1"/>
    </source>
</evidence>
<dbReference type="AlphaFoldDB" id="A0A9K3K5N5"/>
<reference evidence="1" key="2">
    <citation type="submission" date="2021-04" db="EMBL/GenBank/DDBJ databases">
        <authorList>
            <person name="Podell S."/>
        </authorList>
    </citation>
    <scope>NUCLEOTIDE SEQUENCE</scope>
    <source>
        <strain evidence="1">Hildebrandi</strain>
    </source>
</reference>
<keyword evidence="3" id="KW-1185">Reference proteome</keyword>
<dbReference type="OrthoDB" id="48353at2759"/>
<reference evidence="1" key="1">
    <citation type="journal article" date="2021" name="Sci. Rep.">
        <title>Diploid genomic architecture of Nitzschia inconspicua, an elite biomass production diatom.</title>
        <authorList>
            <person name="Oliver A."/>
            <person name="Podell S."/>
            <person name="Pinowska A."/>
            <person name="Traller J.C."/>
            <person name="Smith S.R."/>
            <person name="McClure R."/>
            <person name="Beliaev A."/>
            <person name="Bohutskyi P."/>
            <person name="Hill E.A."/>
            <person name="Rabines A."/>
            <person name="Zheng H."/>
            <person name="Allen L.Z."/>
            <person name="Kuo A."/>
            <person name="Grigoriev I.V."/>
            <person name="Allen A.E."/>
            <person name="Hazlebeck D."/>
            <person name="Allen E.E."/>
        </authorList>
    </citation>
    <scope>NUCLEOTIDE SEQUENCE</scope>
    <source>
        <strain evidence="1">Hildebrandi</strain>
    </source>
</reference>
<accession>A0A9K3K5N5</accession>